<dbReference type="InterPro" id="IPR052895">
    <property type="entry name" value="HetReg/Transcr_Mod"/>
</dbReference>
<evidence type="ECO:0000259" key="2">
    <source>
        <dbReference type="Pfam" id="PF06985"/>
    </source>
</evidence>
<organism evidence="3 4">
    <name type="scientific">Podospora aff. communis PSN243</name>
    <dbReference type="NCBI Taxonomy" id="3040156"/>
    <lineage>
        <taxon>Eukaryota</taxon>
        <taxon>Fungi</taxon>
        <taxon>Dikarya</taxon>
        <taxon>Ascomycota</taxon>
        <taxon>Pezizomycotina</taxon>
        <taxon>Sordariomycetes</taxon>
        <taxon>Sordariomycetidae</taxon>
        <taxon>Sordariales</taxon>
        <taxon>Podosporaceae</taxon>
        <taxon>Podospora</taxon>
    </lineage>
</organism>
<feature type="domain" description="Heterokaryon incompatibility" evidence="2">
    <location>
        <begin position="126"/>
        <end position="300"/>
    </location>
</feature>
<dbReference type="Pfam" id="PF06985">
    <property type="entry name" value="HET"/>
    <property type="match status" value="1"/>
</dbReference>
<keyword evidence="4" id="KW-1185">Reference proteome</keyword>
<evidence type="ECO:0000313" key="4">
    <source>
        <dbReference type="Proteomes" id="UP001321760"/>
    </source>
</evidence>
<accession>A0AAV9GTC7</accession>
<dbReference type="AlphaFoldDB" id="A0AAV9GTC7"/>
<dbReference type="PANTHER" id="PTHR24148:SF64">
    <property type="entry name" value="HETEROKARYON INCOMPATIBILITY DOMAIN-CONTAINING PROTEIN"/>
    <property type="match status" value="1"/>
</dbReference>
<dbReference type="EMBL" id="MU865928">
    <property type="protein sequence ID" value="KAK4451556.1"/>
    <property type="molecule type" value="Genomic_DNA"/>
</dbReference>
<gene>
    <name evidence="3" type="ORF">QBC34DRAFT_458455</name>
</gene>
<protein>
    <submittedName>
        <fullName evidence="3">Heterokaryon incompatibility protein-domain-containing protein</fullName>
    </submittedName>
</protein>
<dbReference type="Pfam" id="PF26639">
    <property type="entry name" value="Het-6_barrel"/>
    <property type="match status" value="1"/>
</dbReference>
<sequence length="700" mass="78036">MPGPHQQESLAESHPHQPKRRQVFEDTPFPSFAQQQTFVQDSFFSASVYYCAHPNLLGCSSAAGKAATILTTPSSDDATRTPPAVDGRLTKIKLLRIKPSAQTASNISTAVSYSLETFNWSSHPDFIALSYVWGTDDANNSILVNGKKYSIQKNLHSALSQFTRENRSTCLWADAICIDQTDEEEKSHVVQHMGDIFSRASRVIAWLGPVEPSMEPSQPGQSDLIDHLECLGSLFWKKSGAGTRKLNEVSPDLAKTLKLCLPELQERFGFRGDGNDLFPVSAYTQFSNNPYWQRIWVLQEAYLAQDLWFHCGPKAISMRTLFATGSPSFPEMHRLIIYTSIYPAGIVSLRVAMANFCIKELPRGSRATDPRDMVFGLLGSATEHEKEHIKADYTKPVQDVYRDVTRALVSHGFADVLSWSQRSQKQILNLPSWVPDFSSTIYEPLCSQGQSKPWLPRFDASAGRAAAIWSSAEDAEPSSNILSLLGVTLHEVSSIGGIWYPRDNQHQYHSENGLLHGATMCSRSASYAAIRKFLDEIRKLSSAPAIEGSELKIDVNEEIACRVACADQLVLDSKLSRAPTDGTDSRDYYLGALRAVENHLNHERDERLDSKARPYLETLLRWVKKRPFRTRGGHMGLAPAEIKPGDLVVIFPGFSAPYVLRRVGNKARTYEMVGECYVCSVMDGEYLGAVETVFDLFHLA</sequence>
<name>A0AAV9GTC7_9PEZI</name>
<evidence type="ECO:0000256" key="1">
    <source>
        <dbReference type="SAM" id="MobiDB-lite"/>
    </source>
</evidence>
<comment type="caution">
    <text evidence="3">The sequence shown here is derived from an EMBL/GenBank/DDBJ whole genome shotgun (WGS) entry which is preliminary data.</text>
</comment>
<feature type="region of interest" description="Disordered" evidence="1">
    <location>
        <begin position="1"/>
        <end position="21"/>
    </location>
</feature>
<proteinExistence type="predicted"/>
<feature type="compositionally biased region" description="Polar residues" evidence="1">
    <location>
        <begin position="1"/>
        <end position="10"/>
    </location>
</feature>
<reference evidence="3" key="2">
    <citation type="submission" date="2023-05" db="EMBL/GenBank/DDBJ databases">
        <authorList>
            <consortium name="Lawrence Berkeley National Laboratory"/>
            <person name="Steindorff A."/>
            <person name="Hensen N."/>
            <person name="Bonometti L."/>
            <person name="Westerberg I."/>
            <person name="Brannstrom I.O."/>
            <person name="Guillou S."/>
            <person name="Cros-Aarteil S."/>
            <person name="Calhoun S."/>
            <person name="Haridas S."/>
            <person name="Kuo A."/>
            <person name="Mondo S."/>
            <person name="Pangilinan J."/>
            <person name="Riley R."/>
            <person name="Labutti K."/>
            <person name="Andreopoulos B."/>
            <person name="Lipzen A."/>
            <person name="Chen C."/>
            <person name="Yanf M."/>
            <person name="Daum C."/>
            <person name="Ng V."/>
            <person name="Clum A."/>
            <person name="Ohm R."/>
            <person name="Martin F."/>
            <person name="Silar P."/>
            <person name="Natvig D."/>
            <person name="Lalanne C."/>
            <person name="Gautier V."/>
            <person name="Ament-Velasquez S.L."/>
            <person name="Kruys A."/>
            <person name="Hutchinson M.I."/>
            <person name="Powell A.J."/>
            <person name="Barry K."/>
            <person name="Miller A.N."/>
            <person name="Grigoriev I.V."/>
            <person name="Debuchy R."/>
            <person name="Gladieux P."/>
            <person name="Thoren M.H."/>
            <person name="Johannesson H."/>
        </authorList>
    </citation>
    <scope>NUCLEOTIDE SEQUENCE</scope>
    <source>
        <strain evidence="3">PSN243</strain>
    </source>
</reference>
<dbReference type="InterPro" id="IPR010730">
    <property type="entry name" value="HET"/>
</dbReference>
<evidence type="ECO:0000313" key="3">
    <source>
        <dbReference type="EMBL" id="KAK4451556.1"/>
    </source>
</evidence>
<reference evidence="3" key="1">
    <citation type="journal article" date="2023" name="Mol. Phylogenet. Evol.">
        <title>Genome-scale phylogeny and comparative genomics of the fungal order Sordariales.</title>
        <authorList>
            <person name="Hensen N."/>
            <person name="Bonometti L."/>
            <person name="Westerberg I."/>
            <person name="Brannstrom I.O."/>
            <person name="Guillou S."/>
            <person name="Cros-Aarteil S."/>
            <person name="Calhoun S."/>
            <person name="Haridas S."/>
            <person name="Kuo A."/>
            <person name="Mondo S."/>
            <person name="Pangilinan J."/>
            <person name="Riley R."/>
            <person name="LaButti K."/>
            <person name="Andreopoulos B."/>
            <person name="Lipzen A."/>
            <person name="Chen C."/>
            <person name="Yan M."/>
            <person name="Daum C."/>
            <person name="Ng V."/>
            <person name="Clum A."/>
            <person name="Steindorff A."/>
            <person name="Ohm R.A."/>
            <person name="Martin F."/>
            <person name="Silar P."/>
            <person name="Natvig D.O."/>
            <person name="Lalanne C."/>
            <person name="Gautier V."/>
            <person name="Ament-Velasquez S.L."/>
            <person name="Kruys A."/>
            <person name="Hutchinson M.I."/>
            <person name="Powell A.J."/>
            <person name="Barry K."/>
            <person name="Miller A.N."/>
            <person name="Grigoriev I.V."/>
            <person name="Debuchy R."/>
            <person name="Gladieux P."/>
            <person name="Hiltunen Thoren M."/>
            <person name="Johannesson H."/>
        </authorList>
    </citation>
    <scope>NUCLEOTIDE SEQUENCE</scope>
    <source>
        <strain evidence="3">PSN243</strain>
    </source>
</reference>
<dbReference type="PANTHER" id="PTHR24148">
    <property type="entry name" value="ANKYRIN REPEAT DOMAIN-CONTAINING PROTEIN 39 HOMOLOG-RELATED"/>
    <property type="match status" value="1"/>
</dbReference>
<dbReference type="Proteomes" id="UP001321760">
    <property type="component" value="Unassembled WGS sequence"/>
</dbReference>